<dbReference type="InterPro" id="IPR003395">
    <property type="entry name" value="RecF/RecN/SMC_N"/>
</dbReference>
<reference evidence="3" key="1">
    <citation type="submission" date="2015-07" db="EMBL/GenBank/DDBJ databases">
        <title>Adaptation to a free-living lifestyle via gene acquisitions in the diplomonad Trepomonas sp. PC1.</title>
        <authorList>
            <person name="Xu F."/>
            <person name="Jerlstrom-Hultqvist J."/>
            <person name="Kolisko M."/>
            <person name="Simpson A.G.B."/>
            <person name="Roger A.J."/>
            <person name="Svard S.G."/>
            <person name="Andersson J.O."/>
        </authorList>
    </citation>
    <scope>NUCLEOTIDE SEQUENCE</scope>
    <source>
        <strain evidence="3">PC1</strain>
    </source>
</reference>
<evidence type="ECO:0000259" key="2">
    <source>
        <dbReference type="Pfam" id="PF02463"/>
    </source>
</evidence>
<dbReference type="PANTHER" id="PTHR32114:SF2">
    <property type="entry name" value="ABC TRANSPORTER ABCH.3"/>
    <property type="match status" value="1"/>
</dbReference>
<gene>
    <name evidence="3" type="ORF">TPC1_15302</name>
</gene>
<dbReference type="InterPro" id="IPR027417">
    <property type="entry name" value="P-loop_NTPase"/>
</dbReference>
<accession>A0A146KAY7</accession>
<feature type="coiled-coil region" evidence="1">
    <location>
        <begin position="173"/>
        <end position="207"/>
    </location>
</feature>
<protein>
    <submittedName>
        <fullName evidence="3">RAD50 DNA repair protein RAD50</fullName>
    </submittedName>
</protein>
<dbReference type="EMBL" id="GDID01003930">
    <property type="protein sequence ID" value="JAP92676.1"/>
    <property type="molecule type" value="Transcribed_RNA"/>
</dbReference>
<proteinExistence type="predicted"/>
<dbReference type="AlphaFoldDB" id="A0A146KAY7"/>
<organism evidence="3">
    <name type="scientific">Trepomonas sp. PC1</name>
    <dbReference type="NCBI Taxonomy" id="1076344"/>
    <lineage>
        <taxon>Eukaryota</taxon>
        <taxon>Metamonada</taxon>
        <taxon>Diplomonadida</taxon>
        <taxon>Hexamitidae</taxon>
        <taxon>Hexamitinae</taxon>
        <taxon>Trepomonas</taxon>
    </lineage>
</organism>
<feature type="non-terminal residue" evidence="3">
    <location>
        <position position="1"/>
    </location>
</feature>
<dbReference type="Gene3D" id="3.40.50.300">
    <property type="entry name" value="P-loop containing nucleotide triphosphate hydrolases"/>
    <property type="match status" value="1"/>
</dbReference>
<sequence length="371" mass="42760">YIVKSLKIKNIRSYQTENNEISFSPKLNVFMGHNGSGKTTILEALTFALTGKEPDNTKRAEWANSTIDPPFEAAIYLQLLDQHQKSHQIARTFNYNRSKSGEVQCSAGKNQQFDLKLDESLLKYCLFCQENSANWMFETDSSMFKVFNQLLSTDKYLQFAKSINPAKLQDLSIEDMKSKVKLQKKELKQLLQKKEKCQEVLQTARKMLEVLDHAQNCLSIMNKNQLSAQEASQLGQKDLEQTFTQQSELAQLEQAQSEFNLQVELKKASIKEIEKKFGLKKQKCEVADFERNFGLLGTLLTEFGVELKEINGKLDFSALFQQQNEQQQLQKQFQKQTQHFLSQKQDFEKNLDVLSSKVQNLQKNLQIIGEV</sequence>
<name>A0A146KAY7_9EUKA</name>
<dbReference type="PANTHER" id="PTHR32114">
    <property type="entry name" value="ABC TRANSPORTER ABCH.3"/>
    <property type="match status" value="1"/>
</dbReference>
<dbReference type="SUPFAM" id="SSF52540">
    <property type="entry name" value="P-loop containing nucleoside triphosphate hydrolases"/>
    <property type="match status" value="1"/>
</dbReference>
<feature type="non-terminal residue" evidence="3">
    <location>
        <position position="371"/>
    </location>
</feature>
<evidence type="ECO:0000256" key="1">
    <source>
        <dbReference type="SAM" id="Coils"/>
    </source>
</evidence>
<keyword evidence="1" id="KW-0175">Coiled coil</keyword>
<feature type="domain" description="RecF/RecN/SMC N-terminal" evidence="2">
    <location>
        <begin position="3"/>
        <end position="57"/>
    </location>
</feature>
<evidence type="ECO:0000313" key="3">
    <source>
        <dbReference type="EMBL" id="JAP92676.1"/>
    </source>
</evidence>
<dbReference type="Pfam" id="PF02463">
    <property type="entry name" value="SMC_N"/>
    <property type="match status" value="1"/>
</dbReference>